<proteinExistence type="predicted"/>
<feature type="transmembrane region" description="Helical" evidence="1">
    <location>
        <begin position="108"/>
        <end position="130"/>
    </location>
</feature>
<feature type="transmembrane region" description="Helical" evidence="1">
    <location>
        <begin position="161"/>
        <end position="182"/>
    </location>
</feature>
<dbReference type="EMBL" id="JADEWL010000014">
    <property type="protein sequence ID" value="MBE9212445.1"/>
    <property type="molecule type" value="Genomic_DNA"/>
</dbReference>
<comment type="caution">
    <text evidence="2">The sequence shown here is derived from an EMBL/GenBank/DDBJ whole genome shotgun (WGS) entry which is preliminary data.</text>
</comment>
<evidence type="ECO:0000313" key="3">
    <source>
        <dbReference type="Proteomes" id="UP000620559"/>
    </source>
</evidence>
<gene>
    <name evidence="2" type="ORF">IQ247_06920</name>
</gene>
<keyword evidence="1" id="KW-0472">Membrane</keyword>
<evidence type="ECO:0008006" key="4">
    <source>
        <dbReference type="Google" id="ProtNLM"/>
    </source>
</evidence>
<organism evidence="2 3">
    <name type="scientific">Plectonema cf. radiosum LEGE 06105</name>
    <dbReference type="NCBI Taxonomy" id="945769"/>
    <lineage>
        <taxon>Bacteria</taxon>
        <taxon>Bacillati</taxon>
        <taxon>Cyanobacteriota</taxon>
        <taxon>Cyanophyceae</taxon>
        <taxon>Oscillatoriophycideae</taxon>
        <taxon>Oscillatoriales</taxon>
        <taxon>Microcoleaceae</taxon>
        <taxon>Plectonema</taxon>
    </lineage>
</organism>
<sequence>MNATQNNFKRQFFYTIKNALLLKPELYDNACNIPLNNQVALTIVILAGTSHALGSLFILLINQASIYLLLLALFIDALSIIVGYYFWALTIWKTGQFIKSISPKFNQLLSPIGFAYAPQLLNFLTLIPLLGRPIELILGLWSLLAVIVAVTQALDITTRKAGFICIIAWSLIQTAVGFIQVLQQKIVQFTN</sequence>
<evidence type="ECO:0000313" key="2">
    <source>
        <dbReference type="EMBL" id="MBE9212445.1"/>
    </source>
</evidence>
<keyword evidence="1" id="KW-0812">Transmembrane</keyword>
<name>A0A8J7F0S7_9CYAN</name>
<feature type="transmembrane region" description="Helical" evidence="1">
    <location>
        <begin position="39"/>
        <end position="60"/>
    </location>
</feature>
<keyword evidence="3" id="KW-1185">Reference proteome</keyword>
<dbReference type="AlphaFoldDB" id="A0A8J7F0S7"/>
<protein>
    <recommendedName>
        <fullName evidence="4">Yip1 domain-containing protein</fullName>
    </recommendedName>
</protein>
<feature type="transmembrane region" description="Helical" evidence="1">
    <location>
        <begin position="136"/>
        <end position="154"/>
    </location>
</feature>
<feature type="transmembrane region" description="Helical" evidence="1">
    <location>
        <begin position="66"/>
        <end position="87"/>
    </location>
</feature>
<dbReference type="RefSeq" id="WP_193918419.1">
    <property type="nucleotide sequence ID" value="NZ_JADEWL010000014.1"/>
</dbReference>
<accession>A0A8J7F0S7</accession>
<keyword evidence="1" id="KW-1133">Transmembrane helix</keyword>
<evidence type="ECO:0000256" key="1">
    <source>
        <dbReference type="SAM" id="Phobius"/>
    </source>
</evidence>
<reference evidence="2" key="1">
    <citation type="submission" date="2020-10" db="EMBL/GenBank/DDBJ databases">
        <authorList>
            <person name="Castelo-Branco R."/>
            <person name="Eusebio N."/>
            <person name="Adriana R."/>
            <person name="Vieira A."/>
            <person name="Brugerolle De Fraissinette N."/>
            <person name="Rezende De Castro R."/>
            <person name="Schneider M.P."/>
            <person name="Vasconcelos V."/>
            <person name="Leao P.N."/>
        </authorList>
    </citation>
    <scope>NUCLEOTIDE SEQUENCE</scope>
    <source>
        <strain evidence="2">LEGE 06105</strain>
    </source>
</reference>
<dbReference type="Proteomes" id="UP000620559">
    <property type="component" value="Unassembled WGS sequence"/>
</dbReference>